<protein>
    <submittedName>
        <fullName evidence="2">Uncharacterized protein</fullName>
    </submittedName>
</protein>
<evidence type="ECO:0000313" key="2">
    <source>
        <dbReference type="EMBL" id="KAF2666496.1"/>
    </source>
</evidence>
<accession>A0A6A6U4C4</accession>
<name>A0A6A6U4C4_9PEZI</name>
<dbReference type="OrthoDB" id="8943665at2759"/>
<reference evidence="2" key="1">
    <citation type="journal article" date="2020" name="Stud. Mycol.">
        <title>101 Dothideomycetes genomes: a test case for predicting lifestyles and emergence of pathogens.</title>
        <authorList>
            <person name="Haridas S."/>
            <person name="Albert R."/>
            <person name="Binder M."/>
            <person name="Bloem J."/>
            <person name="Labutti K."/>
            <person name="Salamov A."/>
            <person name="Andreopoulos B."/>
            <person name="Baker S."/>
            <person name="Barry K."/>
            <person name="Bills G."/>
            <person name="Bluhm B."/>
            <person name="Cannon C."/>
            <person name="Castanera R."/>
            <person name="Culley D."/>
            <person name="Daum C."/>
            <person name="Ezra D."/>
            <person name="Gonzalez J."/>
            <person name="Henrissat B."/>
            <person name="Kuo A."/>
            <person name="Liang C."/>
            <person name="Lipzen A."/>
            <person name="Lutzoni F."/>
            <person name="Magnuson J."/>
            <person name="Mondo S."/>
            <person name="Nolan M."/>
            <person name="Ohm R."/>
            <person name="Pangilinan J."/>
            <person name="Park H.-J."/>
            <person name="Ramirez L."/>
            <person name="Alfaro M."/>
            <person name="Sun H."/>
            <person name="Tritt A."/>
            <person name="Yoshinaga Y."/>
            <person name="Zwiers L.-H."/>
            <person name="Turgeon B."/>
            <person name="Goodwin S."/>
            <person name="Spatafora J."/>
            <person name="Crous P."/>
            <person name="Grigoriev I."/>
        </authorList>
    </citation>
    <scope>NUCLEOTIDE SEQUENCE</scope>
    <source>
        <strain evidence="2">CBS 115976</strain>
    </source>
</reference>
<dbReference type="EMBL" id="MU004238">
    <property type="protein sequence ID" value="KAF2666496.1"/>
    <property type="molecule type" value="Genomic_DNA"/>
</dbReference>
<gene>
    <name evidence="2" type="ORF">BT63DRAFT_457445</name>
</gene>
<dbReference type="AlphaFoldDB" id="A0A6A6U4C4"/>
<proteinExistence type="predicted"/>
<evidence type="ECO:0000313" key="3">
    <source>
        <dbReference type="Proteomes" id="UP000799302"/>
    </source>
</evidence>
<feature type="region of interest" description="Disordered" evidence="1">
    <location>
        <begin position="74"/>
        <end position="112"/>
    </location>
</feature>
<organism evidence="2 3">
    <name type="scientific">Microthyrium microscopicum</name>
    <dbReference type="NCBI Taxonomy" id="703497"/>
    <lineage>
        <taxon>Eukaryota</taxon>
        <taxon>Fungi</taxon>
        <taxon>Dikarya</taxon>
        <taxon>Ascomycota</taxon>
        <taxon>Pezizomycotina</taxon>
        <taxon>Dothideomycetes</taxon>
        <taxon>Dothideomycetes incertae sedis</taxon>
        <taxon>Microthyriales</taxon>
        <taxon>Microthyriaceae</taxon>
        <taxon>Microthyrium</taxon>
    </lineage>
</organism>
<sequence>MSTRSFMTYQSSPVFNYAATLYLYYLETCIEDVVEKTCLYQAPKMLAVGVNFETENPICSLFLASVSLGTSKVQHPTSNIQHPTSNIQHPTSNIQHPTSNIQHPTSNIQHPTSNIKHPITNIQYLKSSIQHLAPKTNFDLLCWLNLEVTTVSIYDVLDQ</sequence>
<keyword evidence="3" id="KW-1185">Reference proteome</keyword>
<dbReference type="Proteomes" id="UP000799302">
    <property type="component" value="Unassembled WGS sequence"/>
</dbReference>
<evidence type="ECO:0000256" key="1">
    <source>
        <dbReference type="SAM" id="MobiDB-lite"/>
    </source>
</evidence>